<accession>A0AAU9X2N4</accession>
<feature type="chain" id="PRO_5043728949" description="Peptidase S9 prolyl oligopeptidase catalytic domain-containing protein" evidence="2">
    <location>
        <begin position="26"/>
        <end position="1032"/>
    </location>
</feature>
<proteinExistence type="predicted"/>
<evidence type="ECO:0000259" key="3">
    <source>
        <dbReference type="Pfam" id="PF00326"/>
    </source>
</evidence>
<feature type="signal peptide" evidence="2">
    <location>
        <begin position="1"/>
        <end position="25"/>
    </location>
</feature>
<dbReference type="AlphaFoldDB" id="A0AAU9X2N4"/>
<name>A0AAU9X2N4_9CNID</name>
<dbReference type="EMBL" id="CALNXJ010000028">
    <property type="protein sequence ID" value="CAH3134208.1"/>
    <property type="molecule type" value="Genomic_DNA"/>
</dbReference>
<dbReference type="PANTHER" id="PTHR43037:SF4">
    <property type="entry name" value="PEPTIDASE S9 PROLYL OLIGOPEPTIDASE CATALYTIC DOMAIN-CONTAINING PROTEIN"/>
    <property type="match status" value="1"/>
</dbReference>
<protein>
    <recommendedName>
        <fullName evidence="3">Peptidase S9 prolyl oligopeptidase catalytic domain-containing protein</fullName>
    </recommendedName>
</protein>
<organism evidence="4 5">
    <name type="scientific">Pocillopora meandrina</name>
    <dbReference type="NCBI Taxonomy" id="46732"/>
    <lineage>
        <taxon>Eukaryota</taxon>
        <taxon>Metazoa</taxon>
        <taxon>Cnidaria</taxon>
        <taxon>Anthozoa</taxon>
        <taxon>Hexacorallia</taxon>
        <taxon>Scleractinia</taxon>
        <taxon>Astrocoeniina</taxon>
        <taxon>Pocilloporidae</taxon>
        <taxon>Pocillopora</taxon>
    </lineage>
</organism>
<dbReference type="Pfam" id="PF00326">
    <property type="entry name" value="Peptidase_S9"/>
    <property type="match status" value="1"/>
</dbReference>
<evidence type="ECO:0000256" key="2">
    <source>
        <dbReference type="SAM" id="SignalP"/>
    </source>
</evidence>
<evidence type="ECO:0000313" key="5">
    <source>
        <dbReference type="Proteomes" id="UP001159428"/>
    </source>
</evidence>
<evidence type="ECO:0000313" key="4">
    <source>
        <dbReference type="EMBL" id="CAH3134208.1"/>
    </source>
</evidence>
<gene>
    <name evidence="4" type="ORF">PMEA_00015771</name>
</gene>
<keyword evidence="1 2" id="KW-0732">Signal</keyword>
<dbReference type="PANTHER" id="PTHR43037">
    <property type="entry name" value="UNNAMED PRODUCT-RELATED"/>
    <property type="match status" value="1"/>
</dbReference>
<sequence>MRLISHLTQFFIFLNLISFIDFSLSSKSKKSSTSSSSSRDFLEKEGKQWSKVSCKNIKKDHIMKLRAKKSTDQLMSCLIKALKESNDAFLWSVLGESYQKLQANTKAANTCFKEALKRGGKLSKFIPKWHFIGPFVIGKGEVDGDPVEEYGGIKNISQYRWDKKFFLYSELVPGGEIKWMEVNQKTGAEPVAVAPPVNWNDLVMSLQSMGITEWQGWVLGDFFVNEDDATVLVQCLGVHTVYIDDSILTGDVYRRDQFWSSIKLSRGIHTLKLRLRTKGSIAFTYTIKLLETKQTFQVLSPSFLPDLVDGKLFSTFISIPINNLHSSNWLKVTKVSTVKESSSNPQFSVRLTADDKAFAIAPGQVRPIKVILEYKNGKQYNLDDDNCSDVKLLLKISTNKGQDQKITINLRCRRVSQSFLFTFLDHDASVQHGAAIVPLVSCPSGVCPALLTLHGTTVPPQNQADSYKRMENGKWVFGVDHLWLVAPTRHGAHNWEGPGELTAMMALRSLAKLTKDAPWIGPQADANQVVFAGHSMGGHGAWQLVTHYPDNALALVSAAGWIKKEDYGDSNLFFRHDISTSHTSPSVKSILEACTAENDADKHVTNLHGVPVMIRIGAADRTVHPYFTRRMFRLLREQRTNVTYSEIAGKEHWWWDTYKTNDGGVVNDPVIRKFSVDHAKNAAIISPVASHCEKDGDCSSGDTTEKYKSFSAQTTDRNTAGNGKFQLTVYNPVANTGLRGVRVMQQIIPFRKSSIEIFFSSNLVVLTTVNVARICLKEPSISPVSWHKRSVEVDGTVVSGMKYQAGQECVISLCKSDVNSWESCHDTMFESKIVRGPANMGPARRVAEGPFLIVTGTSSQANHITTTLRQFAVYIANLFFLTSDAWVPVVSDTDLNEETAEQYNLILVGSPQENSWIKQFHEKVPLKHESNTLVLGRCTFSSPQTGAVFLAPHAGSRLALIITGNSIDGIRDAVSLATPTIPPMTRSPFSNMVPDYVITGPMFRSHGPGGYLCTGFWNNHWGFGREISSCVC</sequence>
<comment type="caution">
    <text evidence="4">The sequence shown here is derived from an EMBL/GenBank/DDBJ whole genome shotgun (WGS) entry which is preliminary data.</text>
</comment>
<dbReference type="InterPro" id="IPR001375">
    <property type="entry name" value="Peptidase_S9_cat"/>
</dbReference>
<dbReference type="Gene3D" id="3.40.50.1820">
    <property type="entry name" value="alpha/beta hydrolase"/>
    <property type="match status" value="1"/>
</dbReference>
<dbReference type="InterPro" id="IPR050955">
    <property type="entry name" value="Plant_Biomass_Hydrol_Est"/>
</dbReference>
<feature type="domain" description="Peptidase S9 prolyl oligopeptidase catalytic" evidence="3">
    <location>
        <begin position="523"/>
        <end position="654"/>
    </location>
</feature>
<dbReference type="SUPFAM" id="SSF53474">
    <property type="entry name" value="alpha/beta-Hydrolases"/>
    <property type="match status" value="1"/>
</dbReference>
<evidence type="ECO:0000256" key="1">
    <source>
        <dbReference type="ARBA" id="ARBA00022729"/>
    </source>
</evidence>
<dbReference type="InterPro" id="IPR029058">
    <property type="entry name" value="AB_hydrolase_fold"/>
</dbReference>
<keyword evidence="5" id="KW-1185">Reference proteome</keyword>
<reference evidence="4 5" key="1">
    <citation type="submission" date="2022-05" db="EMBL/GenBank/DDBJ databases">
        <authorList>
            <consortium name="Genoscope - CEA"/>
            <person name="William W."/>
        </authorList>
    </citation>
    <scope>NUCLEOTIDE SEQUENCE [LARGE SCALE GENOMIC DNA]</scope>
</reference>
<dbReference type="Proteomes" id="UP001159428">
    <property type="component" value="Unassembled WGS sequence"/>
</dbReference>